<dbReference type="EMBL" id="CP133623">
    <property type="protein sequence ID" value="WMV58587.1"/>
    <property type="molecule type" value="Genomic_DNA"/>
</dbReference>
<protein>
    <submittedName>
        <fullName evidence="1">Uncharacterized protein</fullName>
    </submittedName>
</protein>
<organism evidence="1 2">
    <name type="scientific">Solanum verrucosum</name>
    <dbReference type="NCBI Taxonomy" id="315347"/>
    <lineage>
        <taxon>Eukaryota</taxon>
        <taxon>Viridiplantae</taxon>
        <taxon>Streptophyta</taxon>
        <taxon>Embryophyta</taxon>
        <taxon>Tracheophyta</taxon>
        <taxon>Spermatophyta</taxon>
        <taxon>Magnoliopsida</taxon>
        <taxon>eudicotyledons</taxon>
        <taxon>Gunneridae</taxon>
        <taxon>Pentapetalae</taxon>
        <taxon>asterids</taxon>
        <taxon>lamiids</taxon>
        <taxon>Solanales</taxon>
        <taxon>Solanaceae</taxon>
        <taxon>Solanoideae</taxon>
        <taxon>Solaneae</taxon>
        <taxon>Solanum</taxon>
    </lineage>
</organism>
<evidence type="ECO:0000313" key="1">
    <source>
        <dbReference type="EMBL" id="WMV58587.1"/>
    </source>
</evidence>
<reference evidence="1" key="1">
    <citation type="submission" date="2023-08" db="EMBL/GenBank/DDBJ databases">
        <title>A de novo genome assembly of Solanum verrucosum Schlechtendal, a Mexican diploid species geographically isolated from the other diploid A-genome species in potato relatives.</title>
        <authorList>
            <person name="Hosaka K."/>
        </authorList>
    </citation>
    <scope>NUCLEOTIDE SEQUENCE</scope>
    <source>
        <tissue evidence="1">Young leaves</tissue>
    </source>
</reference>
<keyword evidence="2" id="KW-1185">Reference proteome</keyword>
<accession>A0AAF0V604</accession>
<gene>
    <name evidence="1" type="ORF">MTR67_051972</name>
</gene>
<evidence type="ECO:0000313" key="2">
    <source>
        <dbReference type="Proteomes" id="UP001234989"/>
    </source>
</evidence>
<dbReference type="Proteomes" id="UP001234989">
    <property type="component" value="Chromosome 12"/>
</dbReference>
<proteinExistence type="predicted"/>
<sequence>MVGDDIDINDDPGHNIYHISNTKGEIVDFPREVETPHVQLPIYSSKSDKVVQVIALMDTGVASSILNPTVLPNDQRISHFKNFSTLSKEIFTTKLITKHPVVIEFFHVLQFRTKLFSSAVPPRINPDEMAEYPLEIFTLFGDRFDPSIMIERRTYYELHVFKKYGRSILKPFGVHLEYLYCHVFILLADDFPPRPPMVILDGMTDDPIPGRRPEPTNTIPKNVRTGFHTYTLDDVKVVAWPQRIQDFWDWLTAISVADMNFFLTSQDFSVNLNILLEVFCGDTGQRREKLHRQLFKMKCISFDRDIIDIHFQKMTRIYIELGGDSRLKQDFVSSLPQMLARHTMTII</sequence>
<dbReference type="AlphaFoldDB" id="A0AAF0V604"/>
<name>A0AAF0V604_SOLVR</name>